<dbReference type="GO" id="GO:0008703">
    <property type="term" value="F:5-amino-6-(5-phosphoribosylamino)uracil reductase activity"/>
    <property type="evidence" value="ECO:0007669"/>
    <property type="project" value="InterPro"/>
</dbReference>
<dbReference type="Pfam" id="PF01872">
    <property type="entry name" value="RibD_C"/>
    <property type="match status" value="1"/>
</dbReference>
<dbReference type="RefSeq" id="WP_169602956.1">
    <property type="nucleotide sequence ID" value="NZ_CP046565.1"/>
</dbReference>
<dbReference type="KEGG" id="metu:GNH96_06620"/>
<dbReference type="AlphaFoldDB" id="A0A858Q774"/>
<accession>A0A858Q774</accession>
<dbReference type="Proteomes" id="UP000503004">
    <property type="component" value="Chromosome"/>
</dbReference>
<dbReference type="InterPro" id="IPR024072">
    <property type="entry name" value="DHFR-like_dom_sf"/>
</dbReference>
<gene>
    <name evidence="2" type="ORF">GNH96_06620</name>
</gene>
<evidence type="ECO:0000313" key="2">
    <source>
        <dbReference type="EMBL" id="QJD29671.1"/>
    </source>
</evidence>
<dbReference type="GO" id="GO:0009231">
    <property type="term" value="P:riboflavin biosynthetic process"/>
    <property type="evidence" value="ECO:0007669"/>
    <property type="project" value="InterPro"/>
</dbReference>
<dbReference type="EMBL" id="CP046565">
    <property type="protein sequence ID" value="QJD29671.1"/>
    <property type="molecule type" value="Genomic_DNA"/>
</dbReference>
<dbReference type="SUPFAM" id="SSF53597">
    <property type="entry name" value="Dihydrofolate reductase-like"/>
    <property type="match status" value="1"/>
</dbReference>
<proteinExistence type="predicted"/>
<evidence type="ECO:0000259" key="1">
    <source>
        <dbReference type="Pfam" id="PF01872"/>
    </source>
</evidence>
<sequence>MTRGKSIYRLFPPPFEEVALHGLYLSLNLHRLSSAGRPFVYANFLASLDGRIALEDASGQTFLPKSLTTPDDFRLFLELEAQADCLITHGGYLRSLQEKRLGNILQIGLEERSRDLAAWRRNQGLKPQPDIVVASASLDFPMPASIREHGQRCLIATGRHADPARVRHWENEGYDILFTGDGAMAQGDALVDELDALGYRSIYLIAGPHMLDTMVRNGRLSRLFQTITHQLLGGEGFRTLVPGPELGPHGHFKMLSLYYDPTSPLDTGQWFAQFENLSGAA</sequence>
<evidence type="ECO:0000313" key="3">
    <source>
        <dbReference type="Proteomes" id="UP000503004"/>
    </source>
</evidence>
<name>A0A858Q774_9GAMM</name>
<organism evidence="2 3">
    <name type="scientific">Methylococcus geothermalis</name>
    <dbReference type="NCBI Taxonomy" id="2681310"/>
    <lineage>
        <taxon>Bacteria</taxon>
        <taxon>Pseudomonadati</taxon>
        <taxon>Pseudomonadota</taxon>
        <taxon>Gammaproteobacteria</taxon>
        <taxon>Methylococcales</taxon>
        <taxon>Methylococcaceae</taxon>
        <taxon>Methylococcus</taxon>
    </lineage>
</organism>
<feature type="domain" description="Bacterial bifunctional deaminase-reductase C-terminal" evidence="1">
    <location>
        <begin position="38"/>
        <end position="246"/>
    </location>
</feature>
<reference evidence="3" key="1">
    <citation type="submission" date="2019-12" db="EMBL/GenBank/DDBJ databases">
        <authorList>
            <person name="Awala S.I."/>
            <person name="Rhee S.K."/>
        </authorList>
    </citation>
    <scope>NUCLEOTIDE SEQUENCE [LARGE SCALE GENOMIC DNA]</scope>
    <source>
        <strain evidence="3">IM1</strain>
    </source>
</reference>
<dbReference type="Gene3D" id="3.40.430.10">
    <property type="entry name" value="Dihydrofolate Reductase, subunit A"/>
    <property type="match status" value="1"/>
</dbReference>
<protein>
    <submittedName>
        <fullName evidence="2">Riboflavin biosynthesis protein RibD</fullName>
    </submittedName>
</protein>
<keyword evidence="3" id="KW-1185">Reference proteome</keyword>
<dbReference type="InterPro" id="IPR002734">
    <property type="entry name" value="RibDG_C"/>
</dbReference>